<evidence type="ECO:0000313" key="3">
    <source>
        <dbReference type="Proteomes" id="UP000235023"/>
    </source>
</evidence>
<evidence type="ECO:0000256" key="1">
    <source>
        <dbReference type="SAM" id="MobiDB-lite"/>
    </source>
</evidence>
<feature type="region of interest" description="Disordered" evidence="1">
    <location>
        <begin position="432"/>
        <end position="481"/>
    </location>
</feature>
<dbReference type="OrthoDB" id="60092at2759"/>
<feature type="region of interest" description="Disordered" evidence="1">
    <location>
        <begin position="289"/>
        <end position="413"/>
    </location>
</feature>
<proteinExistence type="predicted"/>
<dbReference type="GO" id="GO:0071479">
    <property type="term" value="P:cellular response to ionizing radiation"/>
    <property type="evidence" value="ECO:0007669"/>
    <property type="project" value="TreeGrafter"/>
</dbReference>
<sequence length="554" mass="61900">MTSLSFSLAPEALVRLHNALICLSKFSHYASIEAEYDLLRLSALNLAKTAYAGFALDADEFFQTYIFGVNHSSNVSTRPRADKFSCQIDVKTLLSVFKGRASGRDKDTAVERCEVELREDIDETECRLVIRMICGLGVIRSYKLTYEPTTVQHATFDRSSTTNQWCIEPRFLKEITDHFSLSAEQLDIFSAHEKAIFTSYTTKITDGKEILKQPVHTSVAIEKQDFEHFIVEDNLHVVIHLKDFKAVIAHAETAGVMITARYTNPCRPLQFAYDFGGVKTEFTLMTTGESDASDISSSSRAAVPQLSARQTPAPVNVSQSNNAPNTRQMPPPRSRSVRPLTGNSARGTAEVSTQSQRPPASINLDSLFVPADDDRQWDVPNEDERDETEDMLGWDATTDQETFSASMGPRLRDIEPSMPLQEEQAIDQEEATGIPPTQRMSQVSRLPLHDDPAGRTTSTNTNDTRGPFNRQSNPTKPALHIPPSIDIRTAIAMLSPPKRNHSLVVNDGQHMFTSSSQLTRLWKTPWRKLAAVIATPRHDRRVPSMYINTMPTSE</sequence>
<dbReference type="InterPro" id="IPR007268">
    <property type="entry name" value="Rad9/Ddc1"/>
</dbReference>
<feature type="compositionally biased region" description="Polar residues" evidence="1">
    <location>
        <begin position="316"/>
        <end position="328"/>
    </location>
</feature>
<reference evidence="3" key="1">
    <citation type="submission" date="2017-12" db="EMBL/GenBank/DDBJ databases">
        <authorList>
            <consortium name="DOE Joint Genome Institute"/>
            <person name="Mondo S.J."/>
            <person name="Kjaerbolling I."/>
            <person name="Vesth T.C."/>
            <person name="Frisvad J.C."/>
            <person name="Nybo J.L."/>
            <person name="Theobald S."/>
            <person name="Kuo A."/>
            <person name="Bowyer P."/>
            <person name="Matsuda Y."/>
            <person name="Lyhne E.K."/>
            <person name="Kogle M.E."/>
            <person name="Clum A."/>
            <person name="Lipzen A."/>
            <person name="Salamov A."/>
            <person name="Ngan C.Y."/>
            <person name="Daum C."/>
            <person name="Chiniquy J."/>
            <person name="Barry K."/>
            <person name="LaButti K."/>
            <person name="Haridas S."/>
            <person name="Simmons B.A."/>
            <person name="Magnuson J.K."/>
            <person name="Mortensen U.H."/>
            <person name="Larsen T.O."/>
            <person name="Grigoriev I.V."/>
            <person name="Baker S.E."/>
            <person name="Andersen M.R."/>
            <person name="Nordberg H.P."/>
            <person name="Cantor M.N."/>
            <person name="Hua S.X."/>
        </authorList>
    </citation>
    <scope>NUCLEOTIDE SEQUENCE [LARGE SCALE GENOMIC DNA]</scope>
    <source>
        <strain evidence="3">IBT 19404</strain>
    </source>
</reference>
<name>A0A2J5HRG1_9EURO</name>
<dbReference type="PANTHER" id="PTHR15237">
    <property type="entry name" value="DNA REPAIR PROTEIN RAD9"/>
    <property type="match status" value="1"/>
</dbReference>
<feature type="compositionally biased region" description="Acidic residues" evidence="1">
    <location>
        <begin position="380"/>
        <end position="392"/>
    </location>
</feature>
<gene>
    <name evidence="2" type="ORF">BDW42DRAFT_186564</name>
</gene>
<dbReference type="Gene3D" id="3.70.10.10">
    <property type="match status" value="1"/>
</dbReference>
<keyword evidence="3" id="KW-1185">Reference proteome</keyword>
<feature type="compositionally biased region" description="Polar residues" evidence="1">
    <location>
        <begin position="341"/>
        <end position="358"/>
    </location>
</feature>
<evidence type="ECO:0000313" key="2">
    <source>
        <dbReference type="EMBL" id="PLN79734.1"/>
    </source>
</evidence>
<dbReference type="GO" id="GO:0006281">
    <property type="term" value="P:DNA repair"/>
    <property type="evidence" value="ECO:0007669"/>
    <property type="project" value="TreeGrafter"/>
</dbReference>
<accession>A0A2J5HRG1</accession>
<dbReference type="GO" id="GO:0030896">
    <property type="term" value="C:checkpoint clamp complex"/>
    <property type="evidence" value="ECO:0007669"/>
    <property type="project" value="InterPro"/>
</dbReference>
<dbReference type="GO" id="GO:0000076">
    <property type="term" value="P:DNA replication checkpoint signaling"/>
    <property type="evidence" value="ECO:0007669"/>
    <property type="project" value="TreeGrafter"/>
</dbReference>
<dbReference type="GO" id="GO:0031573">
    <property type="term" value="P:mitotic intra-S DNA damage checkpoint signaling"/>
    <property type="evidence" value="ECO:0007669"/>
    <property type="project" value="TreeGrafter"/>
</dbReference>
<organism evidence="2 3">
    <name type="scientific">Aspergillus taichungensis</name>
    <dbReference type="NCBI Taxonomy" id="482145"/>
    <lineage>
        <taxon>Eukaryota</taxon>
        <taxon>Fungi</taxon>
        <taxon>Dikarya</taxon>
        <taxon>Ascomycota</taxon>
        <taxon>Pezizomycotina</taxon>
        <taxon>Eurotiomycetes</taxon>
        <taxon>Eurotiomycetidae</taxon>
        <taxon>Eurotiales</taxon>
        <taxon>Aspergillaceae</taxon>
        <taxon>Aspergillus</taxon>
        <taxon>Aspergillus subgen. Circumdati</taxon>
    </lineage>
</organism>
<dbReference type="EMBL" id="KZ559556">
    <property type="protein sequence ID" value="PLN79734.1"/>
    <property type="molecule type" value="Genomic_DNA"/>
</dbReference>
<dbReference type="AlphaFoldDB" id="A0A2J5HRG1"/>
<protein>
    <submittedName>
        <fullName evidence="2">Rad9-domain-containing protein</fullName>
    </submittedName>
</protein>
<feature type="compositionally biased region" description="Polar residues" evidence="1">
    <location>
        <begin position="455"/>
        <end position="475"/>
    </location>
</feature>
<dbReference type="PANTHER" id="PTHR15237:SF0">
    <property type="entry name" value="CELL CYCLE CHECKPOINT CONTROL PROTEIN"/>
    <property type="match status" value="1"/>
</dbReference>
<dbReference type="Proteomes" id="UP000235023">
    <property type="component" value="Unassembled WGS sequence"/>
</dbReference>
<feature type="compositionally biased region" description="Low complexity" evidence="1">
    <location>
        <begin position="293"/>
        <end position="302"/>
    </location>
</feature>
<dbReference type="Pfam" id="PF04139">
    <property type="entry name" value="Rad9"/>
    <property type="match status" value="1"/>
</dbReference>